<dbReference type="Pfam" id="PF01556">
    <property type="entry name" value="DnaJ_C"/>
    <property type="match status" value="1"/>
</dbReference>
<dbReference type="InterPro" id="IPR008971">
    <property type="entry name" value="HSP40/DnaJ_pept-bd"/>
</dbReference>
<dbReference type="InterPro" id="IPR002939">
    <property type="entry name" value="DnaJ_C"/>
</dbReference>
<dbReference type="PANTHER" id="PTHR43888">
    <property type="entry name" value="DNAJ-LIKE-2, ISOFORM A-RELATED"/>
    <property type="match status" value="1"/>
</dbReference>
<keyword evidence="2" id="KW-0677">Repeat</keyword>
<keyword evidence="3" id="KW-0863">Zinc-finger</keyword>
<dbReference type="GO" id="GO:0051082">
    <property type="term" value="F:unfolded protein binding"/>
    <property type="evidence" value="ECO:0007669"/>
    <property type="project" value="InterPro"/>
</dbReference>
<keyword evidence="4" id="KW-0862">Zinc</keyword>
<dbReference type="CDD" id="cd10747">
    <property type="entry name" value="DnaJ_C"/>
    <property type="match status" value="1"/>
</dbReference>
<proteinExistence type="predicted"/>
<evidence type="ECO:0000259" key="6">
    <source>
        <dbReference type="Pfam" id="PF01556"/>
    </source>
</evidence>
<accession>A0A8J8WA36</accession>
<keyword evidence="8" id="KW-1185">Reference proteome</keyword>
<feature type="domain" description="Chaperone DnaJ C-terminal" evidence="6">
    <location>
        <begin position="52"/>
        <end position="173"/>
    </location>
</feature>
<dbReference type="InterPro" id="IPR044713">
    <property type="entry name" value="DNJA1/2-like"/>
</dbReference>
<evidence type="ECO:0000256" key="5">
    <source>
        <dbReference type="SAM" id="MobiDB-lite"/>
    </source>
</evidence>
<gene>
    <name evidence="7" type="primary">DNAJA2_0</name>
    <name evidence="7" type="ORF">GWK47_026631</name>
</gene>
<organism evidence="7 8">
    <name type="scientific">Chionoecetes opilio</name>
    <name type="common">Atlantic snow crab</name>
    <name type="synonym">Cancer opilio</name>
    <dbReference type="NCBI Taxonomy" id="41210"/>
    <lineage>
        <taxon>Eukaryota</taxon>
        <taxon>Metazoa</taxon>
        <taxon>Ecdysozoa</taxon>
        <taxon>Arthropoda</taxon>
        <taxon>Crustacea</taxon>
        <taxon>Multicrustacea</taxon>
        <taxon>Malacostraca</taxon>
        <taxon>Eumalacostraca</taxon>
        <taxon>Eucarida</taxon>
        <taxon>Decapoda</taxon>
        <taxon>Pleocyemata</taxon>
        <taxon>Brachyura</taxon>
        <taxon>Eubrachyura</taxon>
        <taxon>Majoidea</taxon>
        <taxon>Majidae</taxon>
        <taxon>Chionoecetes</taxon>
    </lineage>
</organism>
<dbReference type="Proteomes" id="UP000770661">
    <property type="component" value="Unassembled WGS sequence"/>
</dbReference>
<evidence type="ECO:0000313" key="8">
    <source>
        <dbReference type="Proteomes" id="UP000770661"/>
    </source>
</evidence>
<dbReference type="FunFam" id="2.60.260.20:FF:000003">
    <property type="entry name" value="DnaJ subfamily A member 2"/>
    <property type="match status" value="1"/>
</dbReference>
<comment type="caution">
    <text evidence="7">The sequence shown here is derived from an EMBL/GenBank/DDBJ whole genome shotgun (WGS) entry which is preliminary data.</text>
</comment>
<dbReference type="GO" id="GO:0030544">
    <property type="term" value="F:Hsp70 protein binding"/>
    <property type="evidence" value="ECO:0007669"/>
    <property type="project" value="InterPro"/>
</dbReference>
<dbReference type="EMBL" id="JACEEZ010025921">
    <property type="protein sequence ID" value="KAG0696173.1"/>
    <property type="molecule type" value="Genomic_DNA"/>
</dbReference>
<dbReference type="GO" id="GO:0008270">
    <property type="term" value="F:zinc ion binding"/>
    <property type="evidence" value="ECO:0007669"/>
    <property type="project" value="UniProtKB-KW"/>
</dbReference>
<protein>
    <submittedName>
        <fullName evidence="7">DnaJ subfamily A member 2</fullName>
    </submittedName>
</protein>
<dbReference type="SUPFAM" id="SSF49493">
    <property type="entry name" value="HSP40/DnaJ peptide-binding domain"/>
    <property type="match status" value="2"/>
</dbReference>
<dbReference type="OrthoDB" id="10250354at2759"/>
<keyword evidence="1" id="KW-0479">Metal-binding</keyword>
<evidence type="ECO:0000256" key="3">
    <source>
        <dbReference type="ARBA" id="ARBA00022771"/>
    </source>
</evidence>
<evidence type="ECO:0000313" key="7">
    <source>
        <dbReference type="EMBL" id="KAG0696173.1"/>
    </source>
</evidence>
<dbReference type="GO" id="GO:0006457">
    <property type="term" value="P:protein folding"/>
    <property type="evidence" value="ECO:0007669"/>
    <property type="project" value="InterPro"/>
</dbReference>
<evidence type="ECO:0000256" key="1">
    <source>
        <dbReference type="ARBA" id="ARBA00022723"/>
    </source>
</evidence>
<evidence type="ECO:0000256" key="2">
    <source>
        <dbReference type="ARBA" id="ARBA00022737"/>
    </source>
</evidence>
<sequence>MAVDFSAGILRPSCLQSLHLSLTGASAATVHSTCDLPIPQRDLPHPLHGLPQVHVERGMKNGSRIMLHGEGDQEAGQQEPGDVAIILQEKAHDAYLRRGIDLHLDMTISLTESLCGLRRPVTTLDGRCLVVGQPPGAVLEPGGEMTVPNEGLPMFRNPYVRGDLIINFTVELPERVDETLIQEFEVMFPRPTKPLELSGEEELVTMMPFETTDGGEDGRGRGRHSRSHNPYEEEPMETDDQPPGCRQS</sequence>
<dbReference type="Gene3D" id="2.60.260.20">
    <property type="entry name" value="Urease metallochaperone UreE, N-terminal domain"/>
    <property type="match status" value="2"/>
</dbReference>
<feature type="region of interest" description="Disordered" evidence="5">
    <location>
        <begin position="208"/>
        <end position="248"/>
    </location>
</feature>
<reference evidence="7" key="1">
    <citation type="submission" date="2020-07" db="EMBL/GenBank/DDBJ databases">
        <title>The High-quality genome of the commercially important snow crab, Chionoecetes opilio.</title>
        <authorList>
            <person name="Jeong J.-H."/>
            <person name="Ryu S."/>
        </authorList>
    </citation>
    <scope>NUCLEOTIDE SEQUENCE</scope>
    <source>
        <strain evidence="7">MADBK_172401_WGS</strain>
        <tissue evidence="7">Digestive gland</tissue>
    </source>
</reference>
<name>A0A8J8WA36_CHIOP</name>
<evidence type="ECO:0000256" key="4">
    <source>
        <dbReference type="ARBA" id="ARBA00022833"/>
    </source>
</evidence>
<dbReference type="AlphaFoldDB" id="A0A8J8WA36"/>